<evidence type="ECO:0000313" key="2">
    <source>
        <dbReference type="EMBL" id="KAF2424912.1"/>
    </source>
</evidence>
<protein>
    <submittedName>
        <fullName evidence="2">Uncharacterized protein</fullName>
    </submittedName>
</protein>
<gene>
    <name evidence="2" type="ORF">EJ08DRAFT_736918</name>
</gene>
<feature type="compositionally biased region" description="Acidic residues" evidence="1">
    <location>
        <begin position="441"/>
        <end position="477"/>
    </location>
</feature>
<dbReference type="Proteomes" id="UP000800235">
    <property type="component" value="Unassembled WGS sequence"/>
</dbReference>
<evidence type="ECO:0000256" key="1">
    <source>
        <dbReference type="SAM" id="MobiDB-lite"/>
    </source>
</evidence>
<dbReference type="EMBL" id="MU007072">
    <property type="protein sequence ID" value="KAF2424912.1"/>
    <property type="molecule type" value="Genomic_DNA"/>
</dbReference>
<reference evidence="2" key="1">
    <citation type="journal article" date="2020" name="Stud. Mycol.">
        <title>101 Dothideomycetes genomes: a test case for predicting lifestyles and emergence of pathogens.</title>
        <authorList>
            <person name="Haridas S."/>
            <person name="Albert R."/>
            <person name="Binder M."/>
            <person name="Bloem J."/>
            <person name="Labutti K."/>
            <person name="Salamov A."/>
            <person name="Andreopoulos B."/>
            <person name="Baker S."/>
            <person name="Barry K."/>
            <person name="Bills G."/>
            <person name="Bluhm B."/>
            <person name="Cannon C."/>
            <person name="Castanera R."/>
            <person name="Culley D."/>
            <person name="Daum C."/>
            <person name="Ezra D."/>
            <person name="Gonzalez J."/>
            <person name="Henrissat B."/>
            <person name="Kuo A."/>
            <person name="Liang C."/>
            <person name="Lipzen A."/>
            <person name="Lutzoni F."/>
            <person name="Magnuson J."/>
            <person name="Mondo S."/>
            <person name="Nolan M."/>
            <person name="Ohm R."/>
            <person name="Pangilinan J."/>
            <person name="Park H.-J."/>
            <person name="Ramirez L."/>
            <person name="Alfaro M."/>
            <person name="Sun H."/>
            <person name="Tritt A."/>
            <person name="Yoshinaga Y."/>
            <person name="Zwiers L.-H."/>
            <person name="Turgeon B."/>
            <person name="Goodwin S."/>
            <person name="Spatafora J."/>
            <person name="Crous P."/>
            <person name="Grigoriev I."/>
        </authorList>
    </citation>
    <scope>NUCLEOTIDE SEQUENCE</scope>
    <source>
        <strain evidence="2">CBS 130266</strain>
    </source>
</reference>
<dbReference type="OrthoDB" id="5279008at2759"/>
<accession>A0A9P4NJW2</accession>
<comment type="caution">
    <text evidence="2">The sequence shown here is derived from an EMBL/GenBank/DDBJ whole genome shotgun (WGS) entry which is preliminary data.</text>
</comment>
<sequence>MSSNLIMAYSLFTDLSQELILLVSRHLGTEDYGNLRRTCSYIEKQLFEDFAKHFFTTRQFMLTHYSLQTLIDISNHDALGGHLRKIIIGTNIIAEPASGQFIRTGTGGTGPTDQQRAYASKEYLDQQYLTSMGGDVSMLTDAFRRLSNCREVEIRDYNSGTRYRDGADWKSYGATKYELLSGLHIELGLTYTTTNVDRSGWLSHVFSVVLSAIVESRLNCEALMVTTRYQGLEAKAFHFPAWRQSELETSLKQLKTLQLNLHSLGDPSGHQGVNVYKSMLRLMPNLTSLRYNTSQHYDIEPPMEATMTTLAPCPIRTLEFGKFTSHTGMISDFICQYRQSLGRLELYKIGLTMSSLTWDGLLRELEDFPALKHFKLTFVTQNHSHVGFKGTEDRDKPAHRRMVLESSVALEAKPGAEMRDAIRTLRMRLVIKDNAFLNSDAESDSEDSNSDSDSDENINEGSIDESDEDEGGDEDGS</sequence>
<dbReference type="AlphaFoldDB" id="A0A9P4NJW2"/>
<evidence type="ECO:0000313" key="3">
    <source>
        <dbReference type="Proteomes" id="UP000800235"/>
    </source>
</evidence>
<name>A0A9P4NJW2_9PEZI</name>
<keyword evidence="3" id="KW-1185">Reference proteome</keyword>
<organism evidence="2 3">
    <name type="scientific">Tothia fuscella</name>
    <dbReference type="NCBI Taxonomy" id="1048955"/>
    <lineage>
        <taxon>Eukaryota</taxon>
        <taxon>Fungi</taxon>
        <taxon>Dikarya</taxon>
        <taxon>Ascomycota</taxon>
        <taxon>Pezizomycotina</taxon>
        <taxon>Dothideomycetes</taxon>
        <taxon>Pleosporomycetidae</taxon>
        <taxon>Venturiales</taxon>
        <taxon>Cylindrosympodiaceae</taxon>
        <taxon>Tothia</taxon>
    </lineage>
</organism>
<proteinExistence type="predicted"/>
<feature type="region of interest" description="Disordered" evidence="1">
    <location>
        <begin position="438"/>
        <end position="477"/>
    </location>
</feature>